<gene>
    <name evidence="3" type="ORF">JFL43_13960</name>
</gene>
<evidence type="ECO:0000313" key="3">
    <source>
        <dbReference type="EMBL" id="MBK3495945.1"/>
    </source>
</evidence>
<dbReference type="InterPro" id="IPR024028">
    <property type="entry name" value="PNKP_bac"/>
</dbReference>
<dbReference type="NCBIfam" id="TIGR04075">
    <property type="entry name" value="bacter_Pnkp"/>
    <property type="match status" value="1"/>
</dbReference>
<evidence type="ECO:0000259" key="2">
    <source>
        <dbReference type="Pfam" id="PF16542"/>
    </source>
</evidence>
<dbReference type="SUPFAM" id="SSF52540">
    <property type="entry name" value="P-loop containing nucleoside triphosphate hydrolases"/>
    <property type="match status" value="1"/>
</dbReference>
<dbReference type="EMBL" id="JAEOAH010000022">
    <property type="protein sequence ID" value="MBK3495945.1"/>
    <property type="molecule type" value="Genomic_DNA"/>
</dbReference>
<dbReference type="InterPro" id="IPR029052">
    <property type="entry name" value="Metallo-depent_PP-like"/>
</dbReference>
<dbReference type="PANTHER" id="PTHR42850">
    <property type="entry name" value="METALLOPHOSPHOESTERASE"/>
    <property type="match status" value="1"/>
</dbReference>
<reference evidence="3 4" key="1">
    <citation type="submission" date="2020-12" db="EMBL/GenBank/DDBJ databases">
        <title>YIM B01967 draft genome.</title>
        <authorList>
            <person name="Yan X."/>
        </authorList>
    </citation>
    <scope>NUCLEOTIDE SEQUENCE [LARGE SCALE GENOMIC DNA]</scope>
    <source>
        <strain evidence="3 4">YIM B01967</strain>
    </source>
</reference>
<dbReference type="InterPro" id="IPR027417">
    <property type="entry name" value="P-loop_NTPase"/>
</dbReference>
<dbReference type="InterPro" id="IPR004843">
    <property type="entry name" value="Calcineurin-like_PHP"/>
</dbReference>
<dbReference type="Pfam" id="PF00149">
    <property type="entry name" value="Metallophos"/>
    <property type="match status" value="1"/>
</dbReference>
<evidence type="ECO:0000259" key="1">
    <source>
        <dbReference type="Pfam" id="PF00149"/>
    </source>
</evidence>
<feature type="domain" description="Calcineurin-like phosphoesterase" evidence="1">
    <location>
        <begin position="199"/>
        <end position="397"/>
    </location>
</feature>
<dbReference type="GO" id="GO:0016301">
    <property type="term" value="F:kinase activity"/>
    <property type="evidence" value="ECO:0007669"/>
    <property type="project" value="UniProtKB-KW"/>
</dbReference>
<name>A0ABS1H952_9BACL</name>
<accession>A0ABS1H952</accession>
<dbReference type="Pfam" id="PF16542">
    <property type="entry name" value="PNKP_ligase"/>
    <property type="match status" value="1"/>
</dbReference>
<dbReference type="Gene3D" id="3.40.50.300">
    <property type="entry name" value="P-loop containing nucleotide triphosphate hydrolases"/>
    <property type="match status" value="1"/>
</dbReference>
<sequence length="863" mass="98956">MIKIPHAGIVIMIGASNSGKSTLLRKWIADGLLLPSEVVSSDHFRQMLGDTDFIDWTIGRSVEEVDSLYETYQKISSEAFHMMEETVEARCRLNKVTFIDATHIHPDDRGKYIQMAKRVGVPITALLLDTALETLLSRDLEREKPRGKNKVKKQYNQLKKEKRFIKKEEYARIYVLKEGEEVTIERMSNPLLIDVAQGIDIIGDIHACYDEMITLIEQLGYTTNEDGLYVHPEGRKLLSLGDIMSRGPESLKTMQFWMQHVNTDLAYMVDSNHGWKIARWLRGKTVKMAYGDEKFVEEMELYEQQNSEEATTLLKQQLENFLIAAPSHYILTQNDIPTAVCVHAGIKDEMIGKESRDIKDFSRYGETAGIASNGRPIRLDWTVHHHNSLLVIWGHDPKPQPLIANRTVNIDQGVVFGGQLTALRYPEKTFIAVNAKQDYAEDPTNPLNEWEKKRLDPPNITKLVNGYTVLTADLGEVEVLADYVQAAIDTTSHFTVPLEQLVYIPPTMSPTPKPSQLDDYLEHPQEAIDYFKSKGVTTLVAEKKHMGSRAVLLLFKNKEVALQKIGFATLGIIYSRTGRRFFERETEQQVVQSLNEELTAKGYFTKNDTDFVLLDAEIMPWNLKAKELIRSQYAHIAEQAILDRSKLLESLTQGMAARGDLAPWLSQMEEKLEHAEIFKEVFQKYCWNVDDVDAIQIAPFHVLAHSKQTFFGEPHTWHMKQNEAFAESSKWFVRTDYRIITDKTSEQEVVDWWTTITEQGHEGIVIKPEYFITKYKGQLIQPALKVRGRKYLNIIYGMDYTEPANLERLKQRNTGKKQRMALQEFTLGIEGIRRFVNNESLERIHESVLATLAMESTPVDPRL</sequence>
<keyword evidence="3" id="KW-0418">Kinase</keyword>
<comment type="caution">
    <text evidence="3">The sequence shown here is derived from an EMBL/GenBank/DDBJ whole genome shotgun (WGS) entry which is preliminary data.</text>
</comment>
<dbReference type="Gene3D" id="3.30.470.30">
    <property type="entry name" value="DNA ligase/mRNA capping enzyme"/>
    <property type="match status" value="2"/>
</dbReference>
<evidence type="ECO:0000313" key="4">
    <source>
        <dbReference type="Proteomes" id="UP000618943"/>
    </source>
</evidence>
<dbReference type="CDD" id="cd07423">
    <property type="entry name" value="MPP_Prp_like"/>
    <property type="match status" value="1"/>
</dbReference>
<dbReference type="InterPro" id="IPR032380">
    <property type="entry name" value="PNKP_ligase_dom"/>
</dbReference>
<dbReference type="Proteomes" id="UP000618943">
    <property type="component" value="Unassembled WGS sequence"/>
</dbReference>
<dbReference type="Gene3D" id="3.60.21.10">
    <property type="match status" value="1"/>
</dbReference>
<feature type="domain" description="Polynucleotide kinase-phosphatase ligase" evidence="2">
    <location>
        <begin position="486"/>
        <end position="858"/>
    </location>
</feature>
<dbReference type="SUPFAM" id="SSF56300">
    <property type="entry name" value="Metallo-dependent phosphatases"/>
    <property type="match status" value="1"/>
</dbReference>
<dbReference type="InterPro" id="IPR050126">
    <property type="entry name" value="Ap4A_hydrolase"/>
</dbReference>
<keyword evidence="4" id="KW-1185">Reference proteome</keyword>
<organism evidence="3 4">
    <name type="scientific">Viridibacillus soli</name>
    <dbReference type="NCBI Taxonomy" id="2798301"/>
    <lineage>
        <taxon>Bacteria</taxon>
        <taxon>Bacillati</taxon>
        <taxon>Bacillota</taxon>
        <taxon>Bacilli</taxon>
        <taxon>Bacillales</taxon>
        <taxon>Caryophanaceae</taxon>
        <taxon>Viridibacillus</taxon>
    </lineage>
</organism>
<protein>
    <submittedName>
        <fullName evidence="3">Polynucleotide kinase-phosphatase</fullName>
    </submittedName>
</protein>
<dbReference type="RefSeq" id="WP_200749512.1">
    <property type="nucleotide sequence ID" value="NZ_JAEOAH010000022.1"/>
</dbReference>
<dbReference type="InterPro" id="IPR041780">
    <property type="entry name" value="MPP_PrpE-like"/>
</dbReference>
<dbReference type="PANTHER" id="PTHR42850:SF7">
    <property type="entry name" value="BIS(5'-NUCLEOSYL)-TETRAPHOSPHATASE PRPE [ASYMMETRICAL]"/>
    <property type="match status" value="1"/>
</dbReference>
<proteinExistence type="predicted"/>
<keyword evidence="3" id="KW-0808">Transferase</keyword>
<dbReference type="Pfam" id="PF13671">
    <property type="entry name" value="AAA_33"/>
    <property type="match status" value="1"/>
</dbReference>
<dbReference type="SUPFAM" id="SSF56091">
    <property type="entry name" value="DNA ligase/mRNA capping enzyme, catalytic domain"/>
    <property type="match status" value="1"/>
</dbReference>